<feature type="transmembrane region" description="Helical" evidence="2">
    <location>
        <begin position="37"/>
        <end position="61"/>
    </location>
</feature>
<feature type="transmembrane region" description="Helical" evidence="2">
    <location>
        <begin position="1122"/>
        <end position="1142"/>
    </location>
</feature>
<comment type="caution">
    <text evidence="3">The sequence shown here is derived from an EMBL/GenBank/DDBJ whole genome shotgun (WGS) entry which is preliminary data.</text>
</comment>
<evidence type="ECO:0000313" key="4">
    <source>
        <dbReference type="Proteomes" id="UP000683417"/>
    </source>
</evidence>
<name>A0A9W4DGE1_BLUGR</name>
<keyword evidence="2" id="KW-1133">Transmembrane helix</keyword>
<reference evidence="3" key="1">
    <citation type="submission" date="2020-10" db="EMBL/GenBank/DDBJ databases">
        <authorList>
            <person name="Muller C M."/>
        </authorList>
    </citation>
    <scope>NUCLEOTIDE SEQUENCE</scope>
    <source>
        <strain evidence="3">THUN-12</strain>
    </source>
</reference>
<gene>
    <name evidence="3" type="ORF">BGTH12_LOCUS374</name>
</gene>
<feature type="compositionally biased region" description="Polar residues" evidence="1">
    <location>
        <begin position="920"/>
        <end position="929"/>
    </location>
</feature>
<sequence>MSKTRDESHLGSISQQKPQPMSKTTIKSKQNASWPKLYPVVTLLSLIAGIYIFVPIGTFSLRTTFLSPQTEQVQRLPTQFEQLHQSSSNEAKEVLAETLRLLHELLTEINSDNDDSNALTTNKKSNSLMPRGIVSEISGILQGAVTGALSGELEDSIGDAAKFLGMGLGGGAVTGLLNSTMGGAALKKMAPATTKATGLNLVAQNLGEGLSSSVVGSVNISALAPAAPSVDTLLPASRALAQGIGSGAASGLKLKAVDPNAFNNTGIPGVAGSFGQGLTMSFLGGIDFKKAAAMMAPNVSSVQLNSAALSLAQGLGSGAAFGVKLTTKPPSNTSFNTDGINGVAGSVGQGLTTSFLQDIDFNQLKMMAATMAPNISSEQINTAALSLAQGLGSGAAFGAKLSTTPPAPNTFNTDGINGVAGNIGQGLTTSFLQEVDINQLKMMAATMAPQLTSAQINTAALSLAQGLGSGAAYGANLSATPPPNNTFNTDGINGVAGNVGQGLTTSFLKGVDINQLKMMAATMAPQLTSAQINTAALSLAQGLGSGAAFGAKLSTKPPSNTTFNTDGINGIAGNVGQGLTTSFIQEVDLNQLKMMAATMAPQLTQEQINTAALSLAQGLGSGAAFGAKLSTKPPSNTTFNTDGINGIAGNVGQGLTTSFIQEVDLNQLKMMAASMAPQLTPAQINTAALSLAQGLGSGAAFGAKLTTTLPNNSFNSDGINGIAGNVGQGLSASFIKDIDFKALAGSGPGIPRQQILEAAQGLGSGLAEGAVVGVGLQPDTSMTNPKMDTGGMGEITENFGRGLTQSFLSNGTLFKAMALLMQQPKTGPQLNVMAVAKGFAMGLVDGAQTSVDNAGGLGSVLKMSPQVSNEMSGNSMNMTGFDDSVGGAAMGFGSGLGLEATRGVLQALGKPPMNVPAMSNAASNPSGSTAGAAPESSPAMPSNMTAVKLRRRQDATITASSISANLTANGPVFDLTNLNETINPLLQKGSNIIGCQGIGGLAAVAISAFLNAYFRGQIQLSTLQNSANSQTTAKIAALINQTFQFTDSSGNNFVINIKEMLVLVNGNSLQKEIVVLVGHILLACIAFALVIPIILIINSVRNFAVTTGNPGVLSNYSKIQKILAIAVVLPLTLIILILGLLGEGGGSHFASTHSITGLLLILLTLAAFPLSFLRENSKQMKLAFNATVVIIINLIIVALITGFSDLSTISSCVLQFIPQFVLVFTGFILTAPLLNAITLLTMETIIQRWKKTGGQDALRADSLLGNEKSNMDKGSFMRM</sequence>
<feature type="transmembrane region" description="Helical" evidence="2">
    <location>
        <begin position="1154"/>
        <end position="1173"/>
    </location>
</feature>
<dbReference type="Proteomes" id="UP000683417">
    <property type="component" value="Unassembled WGS sequence"/>
</dbReference>
<accession>A0A9W4DGE1</accession>
<keyword evidence="2" id="KW-0472">Membrane</keyword>
<organism evidence="3 4">
    <name type="scientific">Blumeria graminis f. sp. triticale</name>
    <dbReference type="NCBI Taxonomy" id="1689686"/>
    <lineage>
        <taxon>Eukaryota</taxon>
        <taxon>Fungi</taxon>
        <taxon>Dikarya</taxon>
        <taxon>Ascomycota</taxon>
        <taxon>Pezizomycotina</taxon>
        <taxon>Leotiomycetes</taxon>
        <taxon>Erysiphales</taxon>
        <taxon>Erysiphaceae</taxon>
        <taxon>Blumeria</taxon>
    </lineage>
</organism>
<feature type="region of interest" description="Disordered" evidence="1">
    <location>
        <begin position="1"/>
        <end position="28"/>
    </location>
</feature>
<feature type="compositionally biased region" description="Polar residues" evidence="1">
    <location>
        <begin position="11"/>
        <end position="28"/>
    </location>
</feature>
<feature type="transmembrane region" description="Helical" evidence="2">
    <location>
        <begin position="1216"/>
        <end position="1241"/>
    </location>
</feature>
<feature type="transmembrane region" description="Helical" evidence="2">
    <location>
        <begin position="1182"/>
        <end position="1204"/>
    </location>
</feature>
<feature type="transmembrane region" description="Helical" evidence="2">
    <location>
        <begin position="1073"/>
        <end position="1097"/>
    </location>
</feature>
<keyword evidence="2" id="KW-0812">Transmembrane</keyword>
<evidence type="ECO:0000313" key="3">
    <source>
        <dbReference type="EMBL" id="CAD6499016.1"/>
    </source>
</evidence>
<dbReference type="EMBL" id="CAJHIT010000001">
    <property type="protein sequence ID" value="CAD6499016.1"/>
    <property type="molecule type" value="Genomic_DNA"/>
</dbReference>
<dbReference type="AlphaFoldDB" id="A0A9W4DGE1"/>
<proteinExistence type="predicted"/>
<evidence type="ECO:0000256" key="2">
    <source>
        <dbReference type="SAM" id="Phobius"/>
    </source>
</evidence>
<evidence type="ECO:0000256" key="1">
    <source>
        <dbReference type="SAM" id="MobiDB-lite"/>
    </source>
</evidence>
<protein>
    <submittedName>
        <fullName evidence="3">BgTH12-04670</fullName>
    </submittedName>
</protein>
<feature type="region of interest" description="Disordered" evidence="1">
    <location>
        <begin position="916"/>
        <end position="942"/>
    </location>
</feature>